<comment type="caution">
    <text evidence="1">The sequence shown here is derived from an EMBL/GenBank/DDBJ whole genome shotgun (WGS) entry which is preliminary data.</text>
</comment>
<dbReference type="EMBL" id="BARU01033585">
    <property type="protein sequence ID" value="GAH69089.1"/>
    <property type="molecule type" value="Genomic_DNA"/>
</dbReference>
<sequence>VFDLLALPGDYHEQPVKSDPQYYFRPWKTILVRTVADGGESCYFRADHAVSMPNLWRLIVGKL</sequence>
<evidence type="ECO:0000313" key="1">
    <source>
        <dbReference type="EMBL" id="GAH69089.1"/>
    </source>
</evidence>
<gene>
    <name evidence="1" type="ORF">S03H2_52818</name>
</gene>
<name>X1ISL5_9ZZZZ</name>
<reference evidence="1" key="1">
    <citation type="journal article" date="2014" name="Front. Microbiol.">
        <title>High frequency of phylogenetically diverse reductive dehalogenase-homologous genes in deep subseafloor sedimentary metagenomes.</title>
        <authorList>
            <person name="Kawai M."/>
            <person name="Futagami T."/>
            <person name="Toyoda A."/>
            <person name="Takaki Y."/>
            <person name="Nishi S."/>
            <person name="Hori S."/>
            <person name="Arai W."/>
            <person name="Tsubouchi T."/>
            <person name="Morono Y."/>
            <person name="Uchiyama I."/>
            <person name="Ito T."/>
            <person name="Fujiyama A."/>
            <person name="Inagaki F."/>
            <person name="Takami H."/>
        </authorList>
    </citation>
    <scope>NUCLEOTIDE SEQUENCE</scope>
    <source>
        <strain evidence="1">Expedition CK06-06</strain>
    </source>
</reference>
<feature type="non-terminal residue" evidence="1">
    <location>
        <position position="1"/>
    </location>
</feature>
<proteinExistence type="predicted"/>
<accession>X1ISL5</accession>
<protein>
    <submittedName>
        <fullName evidence="1">Uncharacterized protein</fullName>
    </submittedName>
</protein>
<dbReference type="AlphaFoldDB" id="X1ISL5"/>
<organism evidence="1">
    <name type="scientific">marine sediment metagenome</name>
    <dbReference type="NCBI Taxonomy" id="412755"/>
    <lineage>
        <taxon>unclassified sequences</taxon>
        <taxon>metagenomes</taxon>
        <taxon>ecological metagenomes</taxon>
    </lineage>
</organism>